<protein>
    <recommendedName>
        <fullName evidence="4">HTH araC/xylS-type domain-containing protein</fullName>
    </recommendedName>
</protein>
<proteinExistence type="predicted"/>
<keyword evidence="6" id="KW-1185">Reference proteome</keyword>
<evidence type="ECO:0000256" key="1">
    <source>
        <dbReference type="ARBA" id="ARBA00023015"/>
    </source>
</evidence>
<organism evidence="5 6">
    <name type="scientific">Mycobacterium malmoense</name>
    <dbReference type="NCBI Taxonomy" id="1780"/>
    <lineage>
        <taxon>Bacteria</taxon>
        <taxon>Bacillati</taxon>
        <taxon>Actinomycetota</taxon>
        <taxon>Actinomycetes</taxon>
        <taxon>Mycobacteriales</taxon>
        <taxon>Mycobacteriaceae</taxon>
        <taxon>Mycobacterium</taxon>
    </lineage>
</organism>
<dbReference type="InterPro" id="IPR018060">
    <property type="entry name" value="HTH_AraC"/>
</dbReference>
<dbReference type="Pfam" id="PF12833">
    <property type="entry name" value="HTH_18"/>
    <property type="match status" value="1"/>
</dbReference>
<evidence type="ECO:0000259" key="4">
    <source>
        <dbReference type="PROSITE" id="PS01124"/>
    </source>
</evidence>
<dbReference type="PROSITE" id="PS01124">
    <property type="entry name" value="HTH_ARAC_FAMILY_2"/>
    <property type="match status" value="1"/>
</dbReference>
<evidence type="ECO:0000256" key="2">
    <source>
        <dbReference type="ARBA" id="ARBA00023125"/>
    </source>
</evidence>
<sequence length="157" mass="17200">MTQAMFPAWSGGIGAYHLSQDAIIDLASATAVDWEKVVGAMCPVGQFVTDQRIQQAFNAMHADPDVSAEQLARRLKLSRAHFLTLFAKHSQTSFRRYRQWVRIRRVAAGGAHGHDLTRCAADAGFASSSHLSRCGAAMCGVTLSQMMRMELDLQFAA</sequence>
<dbReference type="EMBL" id="MVHV01000004">
    <property type="protein sequence ID" value="ORA84494.1"/>
    <property type="molecule type" value="Genomic_DNA"/>
</dbReference>
<dbReference type="Proteomes" id="UP000243140">
    <property type="component" value="Unassembled WGS sequence"/>
</dbReference>
<keyword evidence="2" id="KW-0238">DNA-binding</keyword>
<dbReference type="SMART" id="SM00342">
    <property type="entry name" value="HTH_ARAC"/>
    <property type="match status" value="1"/>
</dbReference>
<dbReference type="Gene3D" id="1.10.10.60">
    <property type="entry name" value="Homeodomain-like"/>
    <property type="match status" value="1"/>
</dbReference>
<dbReference type="PANTHER" id="PTHR46796">
    <property type="entry name" value="HTH-TYPE TRANSCRIPTIONAL ACTIVATOR RHAS-RELATED"/>
    <property type="match status" value="1"/>
</dbReference>
<keyword evidence="1" id="KW-0805">Transcription regulation</keyword>
<feature type="domain" description="HTH araC/xylS-type" evidence="4">
    <location>
        <begin position="51"/>
        <end position="149"/>
    </location>
</feature>
<reference evidence="5 6" key="1">
    <citation type="submission" date="2017-02" db="EMBL/GenBank/DDBJ databases">
        <title>The new phylogeny of genus Mycobacterium.</title>
        <authorList>
            <person name="Tortoli E."/>
            <person name="Trovato A."/>
            <person name="Cirillo D.M."/>
        </authorList>
    </citation>
    <scope>NUCLEOTIDE SEQUENCE [LARGE SCALE GENOMIC DNA]</scope>
    <source>
        <strain evidence="5 6">IP1130001</strain>
    </source>
</reference>
<dbReference type="SUPFAM" id="SSF46689">
    <property type="entry name" value="Homeodomain-like"/>
    <property type="match status" value="1"/>
</dbReference>
<name>A0ABX3SV79_MYCMA</name>
<dbReference type="InterPro" id="IPR050204">
    <property type="entry name" value="AraC_XylS_family_regulators"/>
</dbReference>
<dbReference type="InterPro" id="IPR009057">
    <property type="entry name" value="Homeodomain-like_sf"/>
</dbReference>
<accession>A0ABX3SV79</accession>
<evidence type="ECO:0000313" key="5">
    <source>
        <dbReference type="EMBL" id="ORA84494.1"/>
    </source>
</evidence>
<evidence type="ECO:0000313" key="6">
    <source>
        <dbReference type="Proteomes" id="UP000243140"/>
    </source>
</evidence>
<gene>
    <name evidence="5" type="ORF">BST29_05680</name>
</gene>
<evidence type="ECO:0000256" key="3">
    <source>
        <dbReference type="ARBA" id="ARBA00023163"/>
    </source>
</evidence>
<keyword evidence="3" id="KW-0804">Transcription</keyword>
<comment type="caution">
    <text evidence="5">The sequence shown here is derived from an EMBL/GenBank/DDBJ whole genome shotgun (WGS) entry which is preliminary data.</text>
</comment>